<name>A0A2U2BBE4_9BACT</name>
<dbReference type="Pfam" id="PF07980">
    <property type="entry name" value="SusD_RagB"/>
    <property type="match status" value="1"/>
</dbReference>
<keyword evidence="4" id="KW-0472">Membrane</keyword>
<dbReference type="OrthoDB" id="1016139at2"/>
<evidence type="ECO:0000256" key="5">
    <source>
        <dbReference type="ARBA" id="ARBA00023237"/>
    </source>
</evidence>
<evidence type="ECO:0000259" key="6">
    <source>
        <dbReference type="Pfam" id="PF07980"/>
    </source>
</evidence>
<sequence>MKKLKYIAIFIAAMVISSCELDMQPESDLTYNGFWDSEEAARAAHVGIYSSYRNYAYTFWQMGELRSDIWGGNTIESPFGIDLIQNNISSTMVYFGNWANFYGLLHYINDFIKNAPNVPFQYEEDKNHMLGQVYGLRAQVYYTMLKAWGEVPVSTEPLLEVNLEELKKPRAPKAEVMVQIKSDIEKSLEYFGDDNSMWQAKNVYWSKAATLALKGDVYIWSGKVLGGGNADFTEAKNALQQISGFNLVDYQALWGQDNEFNNEFIFAFDYQQDQAGNFYNSFTGRAVDFAGLYTETGAPAGEIVVNGASRFGPSDKTLLLLNDQQDQRNNTFVRLYDDGENHIPFEPEEQSYKGSLLNKFLGIIGDDGSRKNYNNIPMYRYADVLLLLAEAKNNLGEDPSDEINQVRARAYGENYDANVHGYINGTQSQNRIAILDERYKEFIGEGKRWWDLVRAGEGIVFDEIAFLDASEAYKIYYSISESMLANDPELEQTEGYGQ</sequence>
<feature type="domain" description="SusD-like N-terminal" evidence="7">
    <location>
        <begin position="21"/>
        <end position="212"/>
    </location>
</feature>
<comment type="caution">
    <text evidence="8">The sequence shown here is derived from an EMBL/GenBank/DDBJ whole genome shotgun (WGS) entry which is preliminary data.</text>
</comment>
<keyword evidence="9" id="KW-1185">Reference proteome</keyword>
<evidence type="ECO:0000256" key="3">
    <source>
        <dbReference type="ARBA" id="ARBA00022729"/>
    </source>
</evidence>
<dbReference type="Gene3D" id="1.25.40.390">
    <property type="match status" value="1"/>
</dbReference>
<dbReference type="Proteomes" id="UP000244956">
    <property type="component" value="Unassembled WGS sequence"/>
</dbReference>
<protein>
    <submittedName>
        <fullName evidence="8">RagB/SusD family nutrient uptake outer membrane protein</fullName>
    </submittedName>
</protein>
<dbReference type="AlphaFoldDB" id="A0A2U2BBE4"/>
<gene>
    <name evidence="8" type="ORF">DDZ16_05415</name>
</gene>
<dbReference type="EMBL" id="QEWP01000003">
    <property type="protein sequence ID" value="PWE00379.1"/>
    <property type="molecule type" value="Genomic_DNA"/>
</dbReference>
<dbReference type="InterPro" id="IPR033985">
    <property type="entry name" value="SusD-like_N"/>
</dbReference>
<dbReference type="InterPro" id="IPR012944">
    <property type="entry name" value="SusD_RagB_dom"/>
</dbReference>
<comment type="similarity">
    <text evidence="2">Belongs to the SusD family.</text>
</comment>
<keyword evidence="5" id="KW-0998">Cell outer membrane</keyword>
<keyword evidence="3" id="KW-0732">Signal</keyword>
<reference evidence="8 9" key="1">
    <citation type="submission" date="2018-05" db="EMBL/GenBank/DDBJ databases">
        <title>Marinilabilia rubrum sp. nov., isolated from saltern sediment.</title>
        <authorList>
            <person name="Zhang R."/>
        </authorList>
    </citation>
    <scope>NUCLEOTIDE SEQUENCE [LARGE SCALE GENOMIC DNA]</scope>
    <source>
        <strain evidence="8 9">WTE16</strain>
    </source>
</reference>
<dbReference type="PROSITE" id="PS51257">
    <property type="entry name" value="PROKAR_LIPOPROTEIN"/>
    <property type="match status" value="1"/>
</dbReference>
<evidence type="ECO:0000256" key="2">
    <source>
        <dbReference type="ARBA" id="ARBA00006275"/>
    </source>
</evidence>
<dbReference type="Pfam" id="PF14322">
    <property type="entry name" value="SusD-like_3"/>
    <property type="match status" value="1"/>
</dbReference>
<dbReference type="InterPro" id="IPR011990">
    <property type="entry name" value="TPR-like_helical_dom_sf"/>
</dbReference>
<evidence type="ECO:0000256" key="4">
    <source>
        <dbReference type="ARBA" id="ARBA00023136"/>
    </source>
</evidence>
<dbReference type="GO" id="GO:0009279">
    <property type="term" value="C:cell outer membrane"/>
    <property type="evidence" value="ECO:0007669"/>
    <property type="project" value="UniProtKB-SubCell"/>
</dbReference>
<evidence type="ECO:0000313" key="9">
    <source>
        <dbReference type="Proteomes" id="UP000244956"/>
    </source>
</evidence>
<evidence type="ECO:0000259" key="7">
    <source>
        <dbReference type="Pfam" id="PF14322"/>
    </source>
</evidence>
<accession>A0A2U2BBE4</accession>
<dbReference type="RefSeq" id="WP_109263418.1">
    <property type="nucleotide sequence ID" value="NZ_QEWP01000003.1"/>
</dbReference>
<organism evidence="8 9">
    <name type="scientific">Marinilabilia rubra</name>
    <dbReference type="NCBI Taxonomy" id="2162893"/>
    <lineage>
        <taxon>Bacteria</taxon>
        <taxon>Pseudomonadati</taxon>
        <taxon>Bacteroidota</taxon>
        <taxon>Bacteroidia</taxon>
        <taxon>Marinilabiliales</taxon>
        <taxon>Marinilabiliaceae</taxon>
        <taxon>Marinilabilia</taxon>
    </lineage>
</organism>
<evidence type="ECO:0000313" key="8">
    <source>
        <dbReference type="EMBL" id="PWE00379.1"/>
    </source>
</evidence>
<dbReference type="SUPFAM" id="SSF48452">
    <property type="entry name" value="TPR-like"/>
    <property type="match status" value="1"/>
</dbReference>
<dbReference type="CDD" id="cd08977">
    <property type="entry name" value="SusD"/>
    <property type="match status" value="1"/>
</dbReference>
<proteinExistence type="inferred from homology"/>
<comment type="subcellular location">
    <subcellularLocation>
        <location evidence="1">Cell outer membrane</location>
    </subcellularLocation>
</comment>
<evidence type="ECO:0000256" key="1">
    <source>
        <dbReference type="ARBA" id="ARBA00004442"/>
    </source>
</evidence>
<feature type="domain" description="RagB/SusD" evidence="6">
    <location>
        <begin position="348"/>
        <end position="454"/>
    </location>
</feature>